<feature type="transmembrane region" description="Helical" evidence="1">
    <location>
        <begin position="6"/>
        <end position="25"/>
    </location>
</feature>
<organism evidence="2 3">
    <name type="scientific">Cryptolaemus montrouzieri</name>
    <dbReference type="NCBI Taxonomy" id="559131"/>
    <lineage>
        <taxon>Eukaryota</taxon>
        <taxon>Metazoa</taxon>
        <taxon>Ecdysozoa</taxon>
        <taxon>Arthropoda</taxon>
        <taxon>Hexapoda</taxon>
        <taxon>Insecta</taxon>
        <taxon>Pterygota</taxon>
        <taxon>Neoptera</taxon>
        <taxon>Endopterygota</taxon>
        <taxon>Coleoptera</taxon>
        <taxon>Polyphaga</taxon>
        <taxon>Cucujiformia</taxon>
        <taxon>Coccinelloidea</taxon>
        <taxon>Coccinellidae</taxon>
        <taxon>Scymninae</taxon>
        <taxon>Scymnini</taxon>
        <taxon>Cryptolaemus</taxon>
    </lineage>
</organism>
<dbReference type="EMBL" id="JABFTP020000185">
    <property type="protein sequence ID" value="KAL3288128.1"/>
    <property type="molecule type" value="Genomic_DNA"/>
</dbReference>
<proteinExistence type="predicted"/>
<evidence type="ECO:0000256" key="1">
    <source>
        <dbReference type="SAM" id="Phobius"/>
    </source>
</evidence>
<dbReference type="Proteomes" id="UP001516400">
    <property type="component" value="Unassembled WGS sequence"/>
</dbReference>
<reference evidence="2 3" key="1">
    <citation type="journal article" date="2021" name="BMC Biol.">
        <title>Horizontally acquired antibacterial genes associated with adaptive radiation of ladybird beetles.</title>
        <authorList>
            <person name="Li H.S."/>
            <person name="Tang X.F."/>
            <person name="Huang Y.H."/>
            <person name="Xu Z.Y."/>
            <person name="Chen M.L."/>
            <person name="Du X.Y."/>
            <person name="Qiu B.Y."/>
            <person name="Chen P.T."/>
            <person name="Zhang W."/>
            <person name="Slipinski A."/>
            <person name="Escalona H.E."/>
            <person name="Waterhouse R.M."/>
            <person name="Zwick A."/>
            <person name="Pang H."/>
        </authorList>
    </citation>
    <scope>NUCLEOTIDE SEQUENCE [LARGE SCALE GENOMIC DNA]</scope>
    <source>
        <strain evidence="2">SYSU2018</strain>
    </source>
</reference>
<accession>A0ABD2PBJ6</accession>
<sequence length="140" mass="16740">MIIIIIYYITLLGKLFYIMGISYELGGSAQYAFSKELLIMLRAYFILTTYKESTEANYLFLQHLIPSYQKWCPEGRSEEQNENKSCFWGCSHRPRKTLKLNRRLILELCHDIFKDDKKFQNYVMTFSNSPLLVIYLQYIF</sequence>
<comment type="caution">
    <text evidence="2">The sequence shown here is derived from an EMBL/GenBank/DDBJ whole genome shotgun (WGS) entry which is preliminary data.</text>
</comment>
<evidence type="ECO:0000313" key="3">
    <source>
        <dbReference type="Proteomes" id="UP001516400"/>
    </source>
</evidence>
<gene>
    <name evidence="2" type="ORF">HHI36_002577</name>
</gene>
<evidence type="ECO:0000313" key="2">
    <source>
        <dbReference type="EMBL" id="KAL3288128.1"/>
    </source>
</evidence>
<keyword evidence="1" id="KW-1133">Transmembrane helix</keyword>
<keyword evidence="1" id="KW-0472">Membrane</keyword>
<name>A0ABD2PBJ6_9CUCU</name>
<keyword evidence="1" id="KW-0812">Transmembrane</keyword>
<protein>
    <submittedName>
        <fullName evidence="2">Uncharacterized protein</fullName>
    </submittedName>
</protein>
<keyword evidence="3" id="KW-1185">Reference proteome</keyword>
<dbReference type="AlphaFoldDB" id="A0ABD2PBJ6"/>